<comment type="caution">
    <text evidence="2">The sequence shown here is derived from an EMBL/GenBank/DDBJ whole genome shotgun (WGS) entry which is preliminary data.</text>
</comment>
<feature type="signal peptide" evidence="1">
    <location>
        <begin position="1"/>
        <end position="24"/>
    </location>
</feature>
<protein>
    <recommendedName>
        <fullName evidence="4">DUF4412 domain-containing protein</fullName>
    </recommendedName>
</protein>
<evidence type="ECO:0008006" key="4">
    <source>
        <dbReference type="Google" id="ProtNLM"/>
    </source>
</evidence>
<keyword evidence="3" id="KW-1185">Reference proteome</keyword>
<reference evidence="2" key="1">
    <citation type="submission" date="2021-07" db="EMBL/GenBank/DDBJ databases">
        <title>Zhongshania sp. CAU 1632 isolated from seawater.</title>
        <authorList>
            <person name="Kim W."/>
        </authorList>
    </citation>
    <scope>NUCLEOTIDE SEQUENCE</scope>
    <source>
        <strain evidence="2">CAU 1632</strain>
    </source>
</reference>
<dbReference type="RefSeq" id="WP_219043427.1">
    <property type="nucleotide sequence ID" value="NZ_JAHWDQ010000002.1"/>
</dbReference>
<keyword evidence="1" id="KW-0732">Signal</keyword>
<gene>
    <name evidence="2" type="ORF">KXJ70_10340</name>
</gene>
<feature type="chain" id="PRO_5045286448" description="DUF4412 domain-containing protein" evidence="1">
    <location>
        <begin position="25"/>
        <end position="216"/>
    </location>
</feature>
<evidence type="ECO:0000313" key="2">
    <source>
        <dbReference type="EMBL" id="MBW2941179.1"/>
    </source>
</evidence>
<dbReference type="EMBL" id="JAHWDQ010000002">
    <property type="protein sequence ID" value="MBW2941179.1"/>
    <property type="molecule type" value="Genomic_DNA"/>
</dbReference>
<organism evidence="2 3">
    <name type="scientific">Zhongshania aquimaris</name>
    <dbReference type="NCBI Taxonomy" id="2857107"/>
    <lineage>
        <taxon>Bacteria</taxon>
        <taxon>Pseudomonadati</taxon>
        <taxon>Pseudomonadota</taxon>
        <taxon>Gammaproteobacteria</taxon>
        <taxon>Cellvibrionales</taxon>
        <taxon>Spongiibacteraceae</taxon>
        <taxon>Zhongshania</taxon>
    </lineage>
</organism>
<accession>A0ABS6VS94</accession>
<evidence type="ECO:0000256" key="1">
    <source>
        <dbReference type="SAM" id="SignalP"/>
    </source>
</evidence>
<dbReference type="Proteomes" id="UP001166291">
    <property type="component" value="Unassembled WGS sequence"/>
</dbReference>
<sequence>MRSIIIFTLSTLSATLCFASNVQADIVARYAIGNETLVLSYRDDQHIRVDRGQLGYSIINGDQAIAVLQQGGARVVMNVDEMGGIINGAQEGRALSVPEASAVSLSPTNQFSDIAGIKGRVYTASDGRAKYLAVLTDRADVTRASDGLRHFFRRFASSMKNERGNKLLALENAFKHQSDRGVLQVEGGFKLLDIRSQERADSFYIPPPIGIHFPNQ</sequence>
<proteinExistence type="predicted"/>
<name>A0ABS6VS94_9GAMM</name>
<evidence type="ECO:0000313" key="3">
    <source>
        <dbReference type="Proteomes" id="UP001166291"/>
    </source>
</evidence>